<dbReference type="Gene3D" id="3.30.429.10">
    <property type="entry name" value="Macrophage Migration Inhibitory Factor"/>
    <property type="match status" value="1"/>
</dbReference>
<proteinExistence type="predicted"/>
<evidence type="ECO:0000313" key="2">
    <source>
        <dbReference type="EMBL" id="TKT09126.1"/>
    </source>
</evidence>
<evidence type="ECO:0000313" key="3">
    <source>
        <dbReference type="Proteomes" id="UP000308632"/>
    </source>
</evidence>
<evidence type="ECO:0008006" key="4">
    <source>
        <dbReference type="Google" id="ProtNLM"/>
    </source>
</evidence>
<dbReference type="Proteomes" id="UP000308632">
    <property type="component" value="Unassembled WGS sequence"/>
</dbReference>
<protein>
    <recommendedName>
        <fullName evidence="4">4-oxalocrotonate tautomerase domain-containing protein</fullName>
    </recommendedName>
</protein>
<comment type="caution">
    <text evidence="2">The sequence shown here is derived from an EMBL/GenBank/DDBJ whole genome shotgun (WGS) entry which is preliminary data.</text>
</comment>
<feature type="region of interest" description="Disordered" evidence="1">
    <location>
        <begin position="131"/>
        <end position="158"/>
    </location>
</feature>
<accession>A0A4U5X6Q1</accession>
<dbReference type="EMBL" id="SZPR01000012">
    <property type="protein sequence ID" value="TKT09126.1"/>
    <property type="molecule type" value="Genomic_DNA"/>
</dbReference>
<dbReference type="AlphaFoldDB" id="A0A4U5X6Q1"/>
<sequence>MPTIEVSSTPLTPSARLRAAVRLTRWLAAHGSRAAHVVVTFRTVEPMAYFCGGVPLTTYADTAADGATADGTGESATVRWASVVCRVHPDRDHAYRAELAEEIREALGLDGDGAHLTVRFEPTQPERVFYLDSGSMTSGGPAAPAGRAQQKGIDHAHH</sequence>
<evidence type="ECO:0000256" key="1">
    <source>
        <dbReference type="SAM" id="MobiDB-lite"/>
    </source>
</evidence>
<dbReference type="RefSeq" id="WP_137301077.1">
    <property type="nucleotide sequence ID" value="NZ_BMVD01000001.1"/>
</dbReference>
<dbReference type="InterPro" id="IPR014347">
    <property type="entry name" value="Tautomerase/MIF_sf"/>
</dbReference>
<reference evidence="2 3" key="1">
    <citation type="submission" date="2019-04" db="EMBL/GenBank/DDBJ databases">
        <title>Streptomyces lasaliensis sp.nov., an Actinomycete isolated from soil which produces the polyether antibiotic lasalocid.</title>
        <authorList>
            <person name="Erwin G."/>
            <person name="Haber C."/>
        </authorList>
    </citation>
    <scope>NUCLEOTIDE SEQUENCE [LARGE SCALE GENOMIC DNA]</scope>
    <source>
        <strain evidence="2 3">DSM 40089</strain>
    </source>
</reference>
<organism evidence="2 3">
    <name type="scientific">Streptomyces galbus</name>
    <dbReference type="NCBI Taxonomy" id="33898"/>
    <lineage>
        <taxon>Bacteria</taxon>
        <taxon>Bacillati</taxon>
        <taxon>Actinomycetota</taxon>
        <taxon>Actinomycetes</taxon>
        <taxon>Kitasatosporales</taxon>
        <taxon>Streptomycetaceae</taxon>
        <taxon>Streptomyces</taxon>
    </lineage>
</organism>
<gene>
    <name evidence="2" type="ORF">E4U92_16280</name>
</gene>
<name>A0A4U5X6Q1_STRGB</name>